<reference evidence="1" key="1">
    <citation type="submission" date="2023-04" db="EMBL/GenBank/DDBJ databases">
        <title>Draft Genome sequencing of Naganishia species isolated from polar environments using Oxford Nanopore Technology.</title>
        <authorList>
            <person name="Leo P."/>
            <person name="Venkateswaran K."/>
        </authorList>
    </citation>
    <scope>NUCLEOTIDE SEQUENCE</scope>
    <source>
        <strain evidence="1">DBVPG 5303</strain>
    </source>
</reference>
<protein>
    <submittedName>
        <fullName evidence="1">Uncharacterized protein</fullName>
    </submittedName>
</protein>
<dbReference type="EMBL" id="JASBWV010000010">
    <property type="protein sequence ID" value="KAJ9124556.1"/>
    <property type="molecule type" value="Genomic_DNA"/>
</dbReference>
<name>A0ACC2XNG4_9TREE</name>
<accession>A0ACC2XNG4</accession>
<keyword evidence="2" id="KW-1185">Reference proteome</keyword>
<gene>
    <name evidence="1" type="ORF">QFC24_003348</name>
</gene>
<proteinExistence type="predicted"/>
<dbReference type="Proteomes" id="UP001234202">
    <property type="component" value="Unassembled WGS sequence"/>
</dbReference>
<evidence type="ECO:0000313" key="2">
    <source>
        <dbReference type="Proteomes" id="UP001234202"/>
    </source>
</evidence>
<sequence>MSKVTQAGNRVVVTKAGFTFAAWVEVDGVAVPLYGLTDTPEGPEYIAPDSAYKDMMICCIIDGTGGKSETSVNEEDLRSQDGDAGSFIGRDLPGRRTQHFMFSKPALTYVPTLEYTPTILGRLGTIEVSFQRSKPAQRIGKGKSKKEGPTFAPINETMAKQSEVETLTRYGHVEPSDRPRFIIPPIFKPDVPNLVSVMFRYVSKEKLQTLGFLPEDSAVKDIVPKVEENPALDRVARLEERRTAEKRQRVDDSEDEKPLIGGPRRKAVKKEAV</sequence>
<comment type="caution">
    <text evidence="1">The sequence shown here is derived from an EMBL/GenBank/DDBJ whole genome shotgun (WGS) entry which is preliminary data.</text>
</comment>
<organism evidence="1 2">
    <name type="scientific">Naganishia onofrii</name>
    <dbReference type="NCBI Taxonomy" id="1851511"/>
    <lineage>
        <taxon>Eukaryota</taxon>
        <taxon>Fungi</taxon>
        <taxon>Dikarya</taxon>
        <taxon>Basidiomycota</taxon>
        <taxon>Agaricomycotina</taxon>
        <taxon>Tremellomycetes</taxon>
        <taxon>Filobasidiales</taxon>
        <taxon>Filobasidiaceae</taxon>
        <taxon>Naganishia</taxon>
    </lineage>
</organism>
<evidence type="ECO:0000313" key="1">
    <source>
        <dbReference type="EMBL" id="KAJ9124556.1"/>
    </source>
</evidence>